<dbReference type="InterPro" id="IPR036866">
    <property type="entry name" value="RibonucZ/Hydroxyglut_hydro"/>
</dbReference>
<dbReference type="Gene3D" id="3.60.15.10">
    <property type="entry name" value="Ribonuclease Z/Hydroxyacylglutathione hydrolase-like"/>
    <property type="match status" value="1"/>
</dbReference>
<comment type="caution">
    <text evidence="2">The sequence shown here is derived from an EMBL/GenBank/DDBJ whole genome shotgun (WGS) entry which is preliminary data.</text>
</comment>
<gene>
    <name evidence="2" type="ORF">EBO34_17615</name>
</gene>
<keyword evidence="2" id="KW-0378">Hydrolase</keyword>
<dbReference type="PANTHER" id="PTHR42951:SF4">
    <property type="entry name" value="ACYL-COENZYME A THIOESTERASE MBLAC2"/>
    <property type="match status" value="1"/>
</dbReference>
<dbReference type="InterPro" id="IPR050855">
    <property type="entry name" value="NDM-1-like"/>
</dbReference>
<dbReference type="SUPFAM" id="SSF56281">
    <property type="entry name" value="Metallo-hydrolase/oxidoreductase"/>
    <property type="match status" value="1"/>
</dbReference>
<keyword evidence="3" id="KW-1185">Reference proteome</keyword>
<dbReference type="Pfam" id="PF00753">
    <property type="entry name" value="Lactamase_B"/>
    <property type="match status" value="1"/>
</dbReference>
<dbReference type="AlphaFoldDB" id="A0A3M7TQN7"/>
<evidence type="ECO:0000313" key="3">
    <source>
        <dbReference type="Proteomes" id="UP000278746"/>
    </source>
</evidence>
<evidence type="ECO:0000259" key="1">
    <source>
        <dbReference type="SMART" id="SM00849"/>
    </source>
</evidence>
<dbReference type="Proteomes" id="UP000278746">
    <property type="component" value="Unassembled WGS sequence"/>
</dbReference>
<feature type="domain" description="Metallo-beta-lactamase" evidence="1">
    <location>
        <begin position="29"/>
        <end position="220"/>
    </location>
</feature>
<dbReference type="InterPro" id="IPR001279">
    <property type="entry name" value="Metallo-B-lactamas"/>
</dbReference>
<dbReference type="PANTHER" id="PTHR42951">
    <property type="entry name" value="METALLO-BETA-LACTAMASE DOMAIN-CONTAINING"/>
    <property type="match status" value="1"/>
</dbReference>
<evidence type="ECO:0000313" key="2">
    <source>
        <dbReference type="EMBL" id="RNA67009.1"/>
    </source>
</evidence>
<dbReference type="GO" id="GO:0016787">
    <property type="term" value="F:hydrolase activity"/>
    <property type="evidence" value="ECO:0007669"/>
    <property type="project" value="UniProtKB-KW"/>
</dbReference>
<proteinExistence type="predicted"/>
<accession>A0A3M7TQN7</accession>
<name>A0A3M7TQN7_9BACI</name>
<protein>
    <submittedName>
        <fullName evidence="2">MBL fold metallo-hydrolase</fullName>
    </submittedName>
</protein>
<sequence length="262" mass="29507">MSFIEDNWFTVTQLDHATFGISEYGHWEKVHSYLLLGKDKAALIDTGLGIDNMKKITDQLTSLPVMVLTTHVHWDHIGSHGEYGDIFVHEQEEDWLVNGIKGLPIDQIRKDVARDITLPVPASFNPEMYTPYQGKPAGTLKDGDTINLGDRELTIYHTPGHSPGHIAVFDVKNGFLFSGDLIYDETPVYAFFPSTSPEDLIRSLERMTNLNGVKRIYGGHNSLGLDPDILEDVRGLVSYLKEHNLIEFGTGVHRFNRISVQF</sequence>
<reference evidence="2 3" key="1">
    <citation type="submission" date="2018-10" db="EMBL/GenBank/DDBJ databases">
        <title>Bacillus Keqinensis sp. nov., a moderately halophilic bacterium isolated from a saline-alkaline lake.</title>
        <authorList>
            <person name="Wang H."/>
        </authorList>
    </citation>
    <scope>NUCLEOTIDE SEQUENCE [LARGE SCALE GENOMIC DNA]</scope>
    <source>
        <strain evidence="2 3">KQ-3</strain>
    </source>
</reference>
<dbReference type="EMBL" id="RHIB01000003">
    <property type="protein sequence ID" value="RNA67009.1"/>
    <property type="molecule type" value="Genomic_DNA"/>
</dbReference>
<organism evidence="2 3">
    <name type="scientific">Alteribacter keqinensis</name>
    <dbReference type="NCBI Taxonomy" id="2483800"/>
    <lineage>
        <taxon>Bacteria</taxon>
        <taxon>Bacillati</taxon>
        <taxon>Bacillota</taxon>
        <taxon>Bacilli</taxon>
        <taxon>Bacillales</taxon>
        <taxon>Bacillaceae</taxon>
        <taxon>Alteribacter</taxon>
    </lineage>
</organism>
<dbReference type="SMART" id="SM00849">
    <property type="entry name" value="Lactamase_B"/>
    <property type="match status" value="1"/>
</dbReference>
<dbReference type="OrthoDB" id="9802248at2"/>